<dbReference type="InterPro" id="IPR047928">
    <property type="entry name" value="Perm_prefix_1"/>
</dbReference>
<sequence length="316" mass="34948">MKWKDFGLRLRALLFRRRMDEELQEELQFHIEMQARKNQRNGPDTAEAKRLARLQFGSVVRAAEECREVRGISSIEILAKDLHFALRMLSKSPGFTAVALLTMALGIGANTAIFSIVNGILLLPLPYANPSRLVATTSDYPKGAFVVMRDGSQSMDFAANTDSTELNLTGLNSPERLIGSAVSANWFSVLGVHPKVGRTFHPGEDQPGKDGVVILSYSLWQRRFGSDPNIVGRTIELEGQSREIVGAMPPNFTYPSPKIELWIPLHLDPSKPGDYWGASYMSVLARLRPRVSLERARGICSASPEGRGRFCLAHAG</sequence>
<keyword evidence="1" id="KW-0472">Membrane</keyword>
<keyword evidence="1" id="KW-0812">Transmembrane</keyword>
<keyword evidence="4" id="KW-1185">Reference proteome</keyword>
<gene>
    <name evidence="3" type="ORF">HRJ53_17895</name>
</gene>
<comment type="caution">
    <text evidence="3">The sequence shown here is derived from an EMBL/GenBank/DDBJ whole genome shotgun (WGS) entry which is preliminary data.</text>
</comment>
<proteinExistence type="predicted"/>
<feature type="transmembrane region" description="Helical" evidence="1">
    <location>
        <begin position="97"/>
        <end position="123"/>
    </location>
</feature>
<reference evidence="3" key="1">
    <citation type="submission" date="2020-06" db="EMBL/GenBank/DDBJ databases">
        <title>Legume-microbial interactions unlock mineral nutrients during tropical forest succession.</title>
        <authorList>
            <person name="Epihov D.Z."/>
        </authorList>
    </citation>
    <scope>NUCLEOTIDE SEQUENCE [LARGE SCALE GENOMIC DNA]</scope>
    <source>
        <strain evidence="3">Pan2503</strain>
    </source>
</reference>
<dbReference type="AlphaFoldDB" id="A0A7V8NSV5"/>
<dbReference type="GO" id="GO:0005886">
    <property type="term" value="C:plasma membrane"/>
    <property type="evidence" value="ECO:0007669"/>
    <property type="project" value="TreeGrafter"/>
</dbReference>
<accession>A0A7V8NSV5</accession>
<evidence type="ECO:0000256" key="1">
    <source>
        <dbReference type="SAM" id="Phobius"/>
    </source>
</evidence>
<name>A0A7V8NSV5_9BACT</name>
<dbReference type="EMBL" id="JACDQQ010001709">
    <property type="protein sequence ID" value="MBA0086858.1"/>
    <property type="molecule type" value="Genomic_DNA"/>
</dbReference>
<evidence type="ECO:0000313" key="3">
    <source>
        <dbReference type="EMBL" id="MBA0086858.1"/>
    </source>
</evidence>
<dbReference type="Pfam" id="PF12704">
    <property type="entry name" value="MacB_PCD"/>
    <property type="match status" value="1"/>
</dbReference>
<evidence type="ECO:0000259" key="2">
    <source>
        <dbReference type="Pfam" id="PF12704"/>
    </source>
</evidence>
<feature type="domain" description="MacB-like periplasmic core" evidence="2">
    <location>
        <begin position="96"/>
        <end position="297"/>
    </location>
</feature>
<evidence type="ECO:0000313" key="4">
    <source>
        <dbReference type="Proteomes" id="UP000567293"/>
    </source>
</evidence>
<organism evidence="3 4">
    <name type="scientific">Candidatus Acidiferrum panamense</name>
    <dbReference type="NCBI Taxonomy" id="2741543"/>
    <lineage>
        <taxon>Bacteria</taxon>
        <taxon>Pseudomonadati</taxon>
        <taxon>Acidobacteriota</taxon>
        <taxon>Terriglobia</taxon>
        <taxon>Candidatus Acidiferrales</taxon>
        <taxon>Candidatus Acidiferrum</taxon>
    </lineage>
</organism>
<dbReference type="GO" id="GO:0022857">
    <property type="term" value="F:transmembrane transporter activity"/>
    <property type="evidence" value="ECO:0007669"/>
    <property type="project" value="TreeGrafter"/>
</dbReference>
<dbReference type="InterPro" id="IPR025857">
    <property type="entry name" value="MacB_PCD"/>
</dbReference>
<dbReference type="Proteomes" id="UP000567293">
    <property type="component" value="Unassembled WGS sequence"/>
</dbReference>
<dbReference type="PANTHER" id="PTHR30572">
    <property type="entry name" value="MEMBRANE COMPONENT OF TRANSPORTER-RELATED"/>
    <property type="match status" value="1"/>
</dbReference>
<dbReference type="InterPro" id="IPR050250">
    <property type="entry name" value="Macrolide_Exporter_MacB"/>
</dbReference>
<dbReference type="NCBIfam" id="NF038403">
    <property type="entry name" value="perm_prefix_1"/>
    <property type="match status" value="1"/>
</dbReference>
<keyword evidence="1" id="KW-1133">Transmembrane helix</keyword>
<protein>
    <submittedName>
        <fullName evidence="3">ABC transporter permease</fullName>
    </submittedName>
</protein>
<dbReference type="PANTHER" id="PTHR30572:SF4">
    <property type="entry name" value="ABC TRANSPORTER PERMEASE YTRF"/>
    <property type="match status" value="1"/>
</dbReference>